<dbReference type="PANTHER" id="PTHR34614">
    <property type="match status" value="1"/>
</dbReference>
<gene>
    <name evidence="2" type="ORF">SAMN02910344_01416</name>
    <name evidence="3" type="ORF">SAMN02910344_01719</name>
    <name evidence="4" type="ORF">SAMN02910344_01965</name>
</gene>
<feature type="domain" description="Transposase IS4-like" evidence="1">
    <location>
        <begin position="222"/>
        <end position="510"/>
    </location>
</feature>
<dbReference type="OrthoDB" id="9157429at2"/>
<dbReference type="GO" id="GO:0003677">
    <property type="term" value="F:DNA binding"/>
    <property type="evidence" value="ECO:0007669"/>
    <property type="project" value="InterPro"/>
</dbReference>
<dbReference type="GO" id="GO:0004803">
    <property type="term" value="F:transposase activity"/>
    <property type="evidence" value="ECO:0007669"/>
    <property type="project" value="InterPro"/>
</dbReference>
<protein>
    <submittedName>
        <fullName evidence="2">Transposase</fullName>
    </submittedName>
</protein>
<reference evidence="2 5" key="1">
    <citation type="submission" date="2016-10" db="EMBL/GenBank/DDBJ databases">
        <authorList>
            <person name="Varghese N."/>
            <person name="Submissions S."/>
        </authorList>
    </citation>
    <scope>NUCLEOTIDE SEQUENCE [LARGE SCALE GENOMIC DNA]</scope>
    <source>
        <strain evidence="2 5">DSM 1361</strain>
    </source>
</reference>
<dbReference type="Proteomes" id="UP000243745">
    <property type="component" value="Unassembled WGS sequence"/>
</dbReference>
<organism evidence="2 5">
    <name type="scientific">Ruminobacter amylophilus</name>
    <dbReference type="NCBI Taxonomy" id="867"/>
    <lineage>
        <taxon>Bacteria</taxon>
        <taxon>Pseudomonadati</taxon>
        <taxon>Pseudomonadota</taxon>
        <taxon>Gammaproteobacteria</taxon>
        <taxon>Aeromonadales</taxon>
        <taxon>Succinivibrionaceae</taxon>
        <taxon>Ruminobacter</taxon>
    </lineage>
</organism>
<dbReference type="Pfam" id="PF01609">
    <property type="entry name" value="DDE_Tnp_1"/>
    <property type="match status" value="1"/>
</dbReference>
<evidence type="ECO:0000313" key="3">
    <source>
        <dbReference type="EMBL" id="SFP55939.1"/>
    </source>
</evidence>
<evidence type="ECO:0000259" key="1">
    <source>
        <dbReference type="Pfam" id="PF01609"/>
    </source>
</evidence>
<dbReference type="AlphaFoldDB" id="A0A662ZJ86"/>
<proteinExistence type="predicted"/>
<accession>A0A662ZJ86</accession>
<evidence type="ECO:0000313" key="2">
    <source>
        <dbReference type="EMBL" id="SFP45177.1"/>
    </source>
</evidence>
<name>A0A662ZJ86_9GAMM</name>
<evidence type="ECO:0000313" key="4">
    <source>
        <dbReference type="EMBL" id="SFP64808.1"/>
    </source>
</evidence>
<keyword evidence="5" id="KW-1185">Reference proteome</keyword>
<dbReference type="GO" id="GO:0006313">
    <property type="term" value="P:DNA transposition"/>
    <property type="evidence" value="ECO:0007669"/>
    <property type="project" value="InterPro"/>
</dbReference>
<dbReference type="PANTHER" id="PTHR34614:SF2">
    <property type="entry name" value="TRANSPOSASE IS4-LIKE DOMAIN-CONTAINING PROTEIN"/>
    <property type="match status" value="1"/>
</dbReference>
<dbReference type="EMBL" id="FOXF01000037">
    <property type="protein sequence ID" value="SFP55939.1"/>
    <property type="molecule type" value="Genomic_DNA"/>
</dbReference>
<evidence type="ECO:0000313" key="5">
    <source>
        <dbReference type="Proteomes" id="UP000243745"/>
    </source>
</evidence>
<dbReference type="InterPro" id="IPR002559">
    <property type="entry name" value="Transposase_11"/>
</dbReference>
<dbReference type="EMBL" id="FOXF01000025">
    <property type="protein sequence ID" value="SFP45177.1"/>
    <property type="molecule type" value="Genomic_DNA"/>
</dbReference>
<dbReference type="EMBL" id="FOXF01000048">
    <property type="protein sequence ID" value="SFP64808.1"/>
    <property type="molecule type" value="Genomic_DNA"/>
</dbReference>
<dbReference type="RefSeq" id="WP_093142360.1">
    <property type="nucleotide sequence ID" value="NZ_FOXF01000025.1"/>
</dbReference>
<sequence>MADSTDIKWNFSSYTDKKGRTYIISYYNKWDSIKKQSRVAQRVHVGRLNSDTGEVSLGKTYLELHPEYTGCSVFYEDNRLVIRSAEEALSIRQEADIDLSWRCDCISFGLTYSLWEMAKRHGIISSLKSVFGEDGLDLLRLGIYELCSHSMAMHNYEDWLSMYYLPDAQPLSGQKISRLLATVTQEKIDDYFTLRHSRLTELHQQKKEYANKKGLYVPPMMMAMDSTSISTYSKTIDDAAFGHAKQDDFLKQVNLTLCVDYASGDVCYAYESEGSVNDMTIFPDILMRMRNMGMDLSDILVVTDRGYSSVMNVQKQINVQIKFLTGVKLTEDSVKAKIDRYKESLNNPVFMKGVLGVYARTGEVEKWSSTCEGYTIDHDVYLHLYHSGTLGEQENVNFMRDVQRLLDIQNNKLKTDRNLWQRYSKYIEQDKKTKTWYLKADAVEKACRYNGYFALRTNEISDPFDALVVYRERNIVEVAFKQFKVLNGGERLYATGSTYKGKIFIHLLAQTLRMMMCVTAAGHKAEGKVLPGESLEKAMIQLKKLQATKAPGIGSYITKEIPKKTRDLFDLFGIPYPKKHIKN</sequence>